<dbReference type="PROSITE" id="PS51133">
    <property type="entry name" value="ZF_TFIIS_2"/>
    <property type="match status" value="1"/>
</dbReference>
<keyword evidence="3" id="KW-0479">Metal-binding</keyword>
<comment type="subcellular location">
    <subcellularLocation>
        <location evidence="1 12">Nucleus</location>
    </subcellularLocation>
</comment>
<sequence>MAMDAKEIEAKAKALGKAATSNESPAVILGLLKDIQTGVRATEDLLRQTRIGIIVNKFKQSKTPEVARLSSEIVSKWRTEVNKQKQGGGSAASRGSSGSPRPAQNGTGASTPAAATPSDKASKLSVPPDKRTWKADGAEINHTGNRVRDSCTGLMYDGLCVGSTESPKTVLSRAIAVEVSAYKYLGPETKEEYRTKIRSLFQNLKNKSNPKLRVRVVEGEITAEQFVRMTHDELRSVEQREADAKIQKENMDKAMVAQQERSISKSLQCGKCGQRKVTYTEAQTRAADEPMTLFCLLEPIYDFLDALTNPTPTTPNDLLSTFTTSPKPLVHEHGLPQLAPFLGRQFTGQDGVATYFELISSLLSIKNMVFEPEESWVVDASCMAVSFRGKATFVWKETRQAWDETFVYRIKLAVDGGSAEERLAVCEYQVWADTGAAYLARRGRLGDLIGSEGSDGSSEGIYEIMM</sequence>
<dbReference type="GO" id="GO:0003746">
    <property type="term" value="F:translation elongation factor activity"/>
    <property type="evidence" value="ECO:0007669"/>
    <property type="project" value="UniProtKB-KW"/>
</dbReference>
<evidence type="ECO:0000313" key="17">
    <source>
        <dbReference type="EMBL" id="KGO55365.1"/>
    </source>
</evidence>
<protein>
    <submittedName>
        <fullName evidence="17">Transcription elongation factor, TFIIS/CRSP70, N-terminal, sub-type</fullName>
    </submittedName>
</protein>
<dbReference type="Gene3D" id="2.20.25.10">
    <property type="match status" value="1"/>
</dbReference>
<proteinExistence type="inferred from homology"/>
<dbReference type="PhylomeDB" id="A0A0A2JT15"/>
<dbReference type="Pfam" id="PF01096">
    <property type="entry name" value="Zn_ribbon_TFIIS"/>
    <property type="match status" value="1"/>
</dbReference>
<dbReference type="InterPro" id="IPR035441">
    <property type="entry name" value="TFIIS/LEDGF_dom_sf"/>
</dbReference>
<dbReference type="Gene3D" id="1.20.930.10">
    <property type="entry name" value="Conserved domain common to transcription factors TFIIS, elongin A, CRSP70"/>
    <property type="match status" value="1"/>
</dbReference>
<keyword evidence="6" id="KW-0805">Transcription regulation</keyword>
<dbReference type="GO" id="GO:0008270">
    <property type="term" value="F:zinc ion binding"/>
    <property type="evidence" value="ECO:0007669"/>
    <property type="project" value="UniProtKB-KW"/>
</dbReference>
<dbReference type="SUPFAM" id="SSF57783">
    <property type="entry name" value="Zinc beta-ribbon"/>
    <property type="match status" value="1"/>
</dbReference>
<dbReference type="FunFam" id="1.20.930.10:FF:000007">
    <property type="entry name" value="Transcription elongation factor S-II"/>
    <property type="match status" value="1"/>
</dbReference>
<dbReference type="PROSITE" id="PS51321">
    <property type="entry name" value="TFIIS_CENTRAL"/>
    <property type="match status" value="1"/>
</dbReference>
<feature type="compositionally biased region" description="Basic and acidic residues" evidence="13">
    <location>
        <begin position="128"/>
        <end position="138"/>
    </location>
</feature>
<evidence type="ECO:0000256" key="2">
    <source>
        <dbReference type="ARBA" id="ARBA00009647"/>
    </source>
</evidence>
<evidence type="ECO:0000259" key="16">
    <source>
        <dbReference type="PROSITE" id="PS51321"/>
    </source>
</evidence>
<dbReference type="InterPro" id="IPR001222">
    <property type="entry name" value="Znf_TFIIS"/>
</dbReference>
<keyword evidence="17" id="KW-0648">Protein biosynthesis</keyword>
<dbReference type="HOGENOM" id="CLU_715777_0_0_1"/>
<dbReference type="OrthoDB" id="44867at2759"/>
<evidence type="ECO:0000256" key="8">
    <source>
        <dbReference type="ARBA" id="ARBA00023163"/>
    </source>
</evidence>
<dbReference type="InterPro" id="IPR003618">
    <property type="entry name" value="TFIIS_cen_dom"/>
</dbReference>
<evidence type="ECO:0000256" key="11">
    <source>
        <dbReference type="PROSITE-ProRule" id="PRU00472"/>
    </source>
</evidence>
<feature type="domain" description="TFIIS N-terminal" evidence="15">
    <location>
        <begin position="6"/>
        <end position="84"/>
    </location>
</feature>
<dbReference type="Gene3D" id="1.10.472.30">
    <property type="entry name" value="Transcription elongation factor S-II, central domain"/>
    <property type="match status" value="1"/>
</dbReference>
<dbReference type="InterPro" id="IPR003617">
    <property type="entry name" value="TFIIS/CRSP70_N_sub"/>
</dbReference>
<keyword evidence="8" id="KW-0804">Transcription</keyword>
<dbReference type="FunFam" id="1.10.472.30:FF:000003">
    <property type="entry name" value="Transcription elongation factor S-II"/>
    <property type="match status" value="1"/>
</dbReference>
<keyword evidence="4 11" id="KW-0863">Zinc-finger</keyword>
<feature type="domain" description="TFIIS-type" evidence="14">
    <location>
        <begin position="265"/>
        <end position="295"/>
    </location>
</feature>
<dbReference type="GO" id="GO:0006362">
    <property type="term" value="P:transcription elongation by RNA polymerase I"/>
    <property type="evidence" value="ECO:0007669"/>
    <property type="project" value="TreeGrafter"/>
</dbReference>
<dbReference type="InterPro" id="IPR036575">
    <property type="entry name" value="TFIIS_cen_dom_sf"/>
</dbReference>
<comment type="function">
    <text evidence="10">Necessary for efficient RNA polymerase II transcription elongation past template-encoded arresting sites. The arresting sites in DNA have the property of trapping a certain fraction of elongating RNA polymerases that pass through, resulting in locked ternary complexes. Cleavage of the nascent transcript by S-II allows the resumption of elongation from the new 3'-terminus.</text>
</comment>
<evidence type="ECO:0000256" key="3">
    <source>
        <dbReference type="ARBA" id="ARBA00022723"/>
    </source>
</evidence>
<dbReference type="Pfam" id="PF08711">
    <property type="entry name" value="Med26"/>
    <property type="match status" value="1"/>
</dbReference>
<evidence type="ECO:0000256" key="4">
    <source>
        <dbReference type="ARBA" id="ARBA00022771"/>
    </source>
</evidence>
<dbReference type="GO" id="GO:0031440">
    <property type="term" value="P:regulation of mRNA 3'-end processing"/>
    <property type="evidence" value="ECO:0007669"/>
    <property type="project" value="TreeGrafter"/>
</dbReference>
<evidence type="ECO:0000256" key="13">
    <source>
        <dbReference type="SAM" id="MobiDB-lite"/>
    </source>
</evidence>
<evidence type="ECO:0000313" key="18">
    <source>
        <dbReference type="Proteomes" id="UP000030143"/>
    </source>
</evidence>
<evidence type="ECO:0000256" key="5">
    <source>
        <dbReference type="ARBA" id="ARBA00022833"/>
    </source>
</evidence>
<dbReference type="GeneID" id="27675763"/>
<dbReference type="GO" id="GO:0005634">
    <property type="term" value="C:nucleus"/>
    <property type="evidence" value="ECO:0007669"/>
    <property type="project" value="UniProtKB-SubCell"/>
</dbReference>
<dbReference type="AlphaFoldDB" id="A0A0A2JT15"/>
<keyword evidence="17" id="KW-0251">Elongation factor</keyword>
<evidence type="ECO:0000256" key="10">
    <source>
        <dbReference type="ARBA" id="ARBA00025408"/>
    </source>
</evidence>
<dbReference type="RefSeq" id="XP_016597516.1">
    <property type="nucleotide sequence ID" value="XM_016740344.1"/>
</dbReference>
<dbReference type="Pfam" id="PF07500">
    <property type="entry name" value="TFIIS_M"/>
    <property type="match status" value="1"/>
</dbReference>
<dbReference type="STRING" id="27334.A0A0A2JT15"/>
<evidence type="ECO:0000256" key="6">
    <source>
        <dbReference type="ARBA" id="ARBA00023015"/>
    </source>
</evidence>
<reference evidence="17 18" key="1">
    <citation type="journal article" date="2015" name="Mol. Plant Microbe Interact.">
        <title>Genome, transcriptome, and functional analyses of Penicillium expansum provide new insights into secondary metabolism and pathogenicity.</title>
        <authorList>
            <person name="Ballester A.R."/>
            <person name="Marcet-Houben M."/>
            <person name="Levin E."/>
            <person name="Sela N."/>
            <person name="Selma-Lazaro C."/>
            <person name="Carmona L."/>
            <person name="Wisniewski M."/>
            <person name="Droby S."/>
            <person name="Gonzalez-Candelas L."/>
            <person name="Gabaldon T."/>
        </authorList>
    </citation>
    <scope>NUCLEOTIDE SEQUENCE [LARGE SCALE GENOMIC DNA]</scope>
    <source>
        <strain evidence="17 18">MD-8</strain>
    </source>
</reference>
<dbReference type="EMBL" id="JQFZ01000195">
    <property type="protein sequence ID" value="KGO55365.1"/>
    <property type="molecule type" value="Genomic_DNA"/>
</dbReference>
<keyword evidence="7" id="KW-0238">DNA-binding</keyword>
<dbReference type="SUPFAM" id="SSF46942">
    <property type="entry name" value="Elongation factor TFIIS domain 2"/>
    <property type="match status" value="1"/>
</dbReference>
<dbReference type="SMART" id="SM00510">
    <property type="entry name" value="TFS2M"/>
    <property type="match status" value="1"/>
</dbReference>
<dbReference type="SMART" id="SM00509">
    <property type="entry name" value="TFS2N"/>
    <property type="match status" value="1"/>
</dbReference>
<dbReference type="GO" id="GO:0001139">
    <property type="term" value="F:RNA polymerase II complex recruiting activity"/>
    <property type="evidence" value="ECO:0007669"/>
    <property type="project" value="TreeGrafter"/>
</dbReference>
<dbReference type="PANTHER" id="PTHR11477">
    <property type="entry name" value="TRANSCRIPTION FACTOR S-II ZINC FINGER DOMAIN-CONTAINING PROTEIN"/>
    <property type="match status" value="1"/>
</dbReference>
<comment type="caution">
    <text evidence="17">The sequence shown here is derived from an EMBL/GenBank/DDBJ whole genome shotgun (WGS) entry which is preliminary data.</text>
</comment>
<organism evidence="17 18">
    <name type="scientific">Penicillium expansum</name>
    <name type="common">Blue mold rot fungus</name>
    <dbReference type="NCBI Taxonomy" id="27334"/>
    <lineage>
        <taxon>Eukaryota</taxon>
        <taxon>Fungi</taxon>
        <taxon>Dikarya</taxon>
        <taxon>Ascomycota</taxon>
        <taxon>Pezizomycotina</taxon>
        <taxon>Eurotiomycetes</taxon>
        <taxon>Eurotiomycetidae</taxon>
        <taxon>Eurotiales</taxon>
        <taxon>Aspergillaceae</taxon>
        <taxon>Penicillium</taxon>
    </lineage>
</organism>
<dbReference type="GO" id="GO:0006368">
    <property type="term" value="P:transcription elongation by RNA polymerase II"/>
    <property type="evidence" value="ECO:0007669"/>
    <property type="project" value="TreeGrafter"/>
</dbReference>
<dbReference type="GO" id="GO:0000977">
    <property type="term" value="F:RNA polymerase II transcription regulatory region sequence-specific DNA binding"/>
    <property type="evidence" value="ECO:0007669"/>
    <property type="project" value="TreeGrafter"/>
</dbReference>
<name>A0A0A2JT15_PENEN</name>
<evidence type="ECO:0000256" key="1">
    <source>
        <dbReference type="ARBA" id="ARBA00004123"/>
    </source>
</evidence>
<evidence type="ECO:0000256" key="12">
    <source>
        <dbReference type="PROSITE-ProRule" id="PRU00649"/>
    </source>
</evidence>
<dbReference type="CDD" id="cd13749">
    <property type="entry name" value="Zn-ribbon_TFIIS"/>
    <property type="match status" value="1"/>
</dbReference>
<comment type="similarity">
    <text evidence="2">Belongs to the TFS-II family.</text>
</comment>
<feature type="compositionally biased region" description="Low complexity" evidence="13">
    <location>
        <begin position="91"/>
        <end position="118"/>
    </location>
</feature>
<evidence type="ECO:0000256" key="7">
    <source>
        <dbReference type="ARBA" id="ARBA00023125"/>
    </source>
</evidence>
<evidence type="ECO:0000256" key="9">
    <source>
        <dbReference type="ARBA" id="ARBA00023242"/>
    </source>
</evidence>
<dbReference type="PANTHER" id="PTHR11477:SF0">
    <property type="entry name" value="IP08861P-RELATED"/>
    <property type="match status" value="1"/>
</dbReference>
<keyword evidence="9 12" id="KW-0539">Nucleus</keyword>
<dbReference type="PROSITE" id="PS51319">
    <property type="entry name" value="TFIIS_N"/>
    <property type="match status" value="1"/>
</dbReference>
<dbReference type="SUPFAM" id="SSF47676">
    <property type="entry name" value="Conserved domain common to transcription factors TFIIS, elongin A, CRSP70"/>
    <property type="match status" value="1"/>
</dbReference>
<dbReference type="InterPro" id="IPR017923">
    <property type="entry name" value="TFIIS_N"/>
</dbReference>
<evidence type="ECO:0000259" key="14">
    <source>
        <dbReference type="PROSITE" id="PS51133"/>
    </source>
</evidence>
<keyword evidence="5" id="KW-0862">Zinc</keyword>
<dbReference type="Proteomes" id="UP000030143">
    <property type="component" value="Unassembled WGS sequence"/>
</dbReference>
<feature type="region of interest" description="Disordered" evidence="13">
    <location>
        <begin position="80"/>
        <end position="138"/>
    </location>
</feature>
<dbReference type="VEuPathDB" id="FungiDB:PEXP_073390"/>
<feature type="domain" description="TFIIS central" evidence="16">
    <location>
        <begin position="147"/>
        <end position="262"/>
    </location>
</feature>
<evidence type="ECO:0000259" key="15">
    <source>
        <dbReference type="PROSITE" id="PS51319"/>
    </source>
</evidence>
<gene>
    <name evidence="17" type="ORF">PEX2_030690</name>
</gene>
<dbReference type="SMART" id="SM00440">
    <property type="entry name" value="ZnF_C2C2"/>
    <property type="match status" value="1"/>
</dbReference>
<accession>A0A0A2JT15</accession>
<dbReference type="GO" id="GO:0031564">
    <property type="term" value="P:transcription antitermination"/>
    <property type="evidence" value="ECO:0007669"/>
    <property type="project" value="TreeGrafter"/>
</dbReference>
<keyword evidence="18" id="KW-1185">Reference proteome</keyword>